<dbReference type="InterPro" id="IPR044537">
    <property type="entry name" value="Rip2-like"/>
</dbReference>
<dbReference type="Proteomes" id="UP000176494">
    <property type="component" value="Unassembled WGS sequence"/>
</dbReference>
<dbReference type="GO" id="GO:0046872">
    <property type="term" value="F:metal ion binding"/>
    <property type="evidence" value="ECO:0007669"/>
    <property type="project" value="UniProtKB-KW"/>
</dbReference>
<evidence type="ECO:0000259" key="14">
    <source>
        <dbReference type="Pfam" id="PF02163"/>
    </source>
</evidence>
<evidence type="ECO:0000256" key="4">
    <source>
        <dbReference type="ARBA" id="ARBA00022475"/>
    </source>
</evidence>
<feature type="transmembrane region" description="Helical" evidence="13">
    <location>
        <begin position="52"/>
        <end position="73"/>
    </location>
</feature>
<evidence type="ECO:0000256" key="10">
    <source>
        <dbReference type="ARBA" id="ARBA00022989"/>
    </source>
</evidence>
<keyword evidence="5" id="KW-0645">Protease</keyword>
<evidence type="ECO:0000256" key="7">
    <source>
        <dbReference type="ARBA" id="ARBA00022723"/>
    </source>
</evidence>
<keyword evidence="9" id="KW-0862">Zinc</keyword>
<evidence type="ECO:0000256" key="2">
    <source>
        <dbReference type="ARBA" id="ARBA00004651"/>
    </source>
</evidence>
<evidence type="ECO:0000256" key="12">
    <source>
        <dbReference type="ARBA" id="ARBA00023136"/>
    </source>
</evidence>
<dbReference type="PANTHER" id="PTHR35864">
    <property type="entry name" value="ZINC METALLOPROTEASE MJ0611-RELATED"/>
    <property type="match status" value="1"/>
</dbReference>
<dbReference type="STRING" id="1802435.A2114_02315"/>
<feature type="domain" description="Peptidase M50" evidence="14">
    <location>
        <begin position="123"/>
        <end position="183"/>
    </location>
</feature>
<comment type="subcellular location">
    <subcellularLocation>
        <location evidence="2">Cell membrane</location>
        <topology evidence="2">Multi-pass membrane protein</topology>
    </subcellularLocation>
</comment>
<dbReference type="EMBL" id="MHTG01000034">
    <property type="protein sequence ID" value="OHA56685.1"/>
    <property type="molecule type" value="Genomic_DNA"/>
</dbReference>
<dbReference type="GO" id="GO:0006508">
    <property type="term" value="P:proteolysis"/>
    <property type="evidence" value="ECO:0007669"/>
    <property type="project" value="UniProtKB-KW"/>
</dbReference>
<evidence type="ECO:0000256" key="9">
    <source>
        <dbReference type="ARBA" id="ARBA00022833"/>
    </source>
</evidence>
<dbReference type="AlphaFoldDB" id="A0A1G2Q7Z5"/>
<dbReference type="CDD" id="cd06158">
    <property type="entry name" value="S2P-M50_like_1"/>
    <property type="match status" value="1"/>
</dbReference>
<dbReference type="Pfam" id="PF02163">
    <property type="entry name" value="Peptidase_M50"/>
    <property type="match status" value="1"/>
</dbReference>
<evidence type="ECO:0000256" key="5">
    <source>
        <dbReference type="ARBA" id="ARBA00022670"/>
    </source>
</evidence>
<dbReference type="GO" id="GO:0005886">
    <property type="term" value="C:plasma membrane"/>
    <property type="evidence" value="ECO:0007669"/>
    <property type="project" value="UniProtKB-SubCell"/>
</dbReference>
<keyword evidence="4" id="KW-1003">Cell membrane</keyword>
<reference evidence="15 16" key="1">
    <citation type="journal article" date="2016" name="Nat. Commun.">
        <title>Thousands of microbial genomes shed light on interconnected biogeochemical processes in an aquifer system.</title>
        <authorList>
            <person name="Anantharaman K."/>
            <person name="Brown C.T."/>
            <person name="Hug L.A."/>
            <person name="Sharon I."/>
            <person name="Castelle C.J."/>
            <person name="Probst A.J."/>
            <person name="Thomas B.C."/>
            <person name="Singh A."/>
            <person name="Wilkins M.J."/>
            <person name="Karaoz U."/>
            <person name="Brodie E.L."/>
            <person name="Williams K.H."/>
            <person name="Hubbard S.S."/>
            <person name="Banfield J.F."/>
        </authorList>
    </citation>
    <scope>NUCLEOTIDE SEQUENCE [LARGE SCALE GENOMIC DNA]</scope>
</reference>
<proteinExistence type="inferred from homology"/>
<gene>
    <name evidence="15" type="ORF">A2114_02315</name>
</gene>
<dbReference type="InterPro" id="IPR052348">
    <property type="entry name" value="Metallopeptidase_M50B"/>
</dbReference>
<feature type="transmembrane region" description="Helical" evidence="13">
    <location>
        <begin position="128"/>
        <end position="147"/>
    </location>
</feature>
<keyword evidence="7" id="KW-0479">Metal-binding</keyword>
<keyword evidence="6 13" id="KW-0812">Transmembrane</keyword>
<keyword evidence="10 13" id="KW-1133">Transmembrane helix</keyword>
<dbReference type="GO" id="GO:0008237">
    <property type="term" value="F:metallopeptidase activity"/>
    <property type="evidence" value="ECO:0007669"/>
    <property type="project" value="UniProtKB-KW"/>
</dbReference>
<dbReference type="InterPro" id="IPR008915">
    <property type="entry name" value="Peptidase_M50"/>
</dbReference>
<evidence type="ECO:0000256" key="6">
    <source>
        <dbReference type="ARBA" id="ARBA00022692"/>
    </source>
</evidence>
<accession>A0A1G2Q7Z5</accession>
<evidence type="ECO:0000256" key="1">
    <source>
        <dbReference type="ARBA" id="ARBA00001947"/>
    </source>
</evidence>
<evidence type="ECO:0000313" key="15">
    <source>
        <dbReference type="EMBL" id="OHA56685.1"/>
    </source>
</evidence>
<feature type="transmembrane region" description="Helical" evidence="13">
    <location>
        <begin position="93"/>
        <end position="116"/>
    </location>
</feature>
<comment type="similarity">
    <text evidence="3">Belongs to the peptidase M50B family.</text>
</comment>
<sequence length="206" mass="21892">MEVTIIFSIAALIMSVVIHEVAHGAVAGLLGDPTARLAGRLTLNPLKHLDPIGSVVVPAIMALLPGGLIFGWAKPVPYNPFNLRAGQWGPALVAAAGPASNLLLAIFFGLVLRFGLPAGLISAAASEFVILIVFVNLVLMLFNLIPVPPLDGSKILFACLPYRFRFIEEQFGRYSLILLVVVIFAAGGLILPVTTFLFSLITGFSF</sequence>
<evidence type="ECO:0000256" key="3">
    <source>
        <dbReference type="ARBA" id="ARBA00007931"/>
    </source>
</evidence>
<feature type="transmembrane region" description="Helical" evidence="13">
    <location>
        <begin position="174"/>
        <end position="201"/>
    </location>
</feature>
<keyword evidence="12 13" id="KW-0472">Membrane</keyword>
<comment type="caution">
    <text evidence="15">The sequence shown here is derived from an EMBL/GenBank/DDBJ whole genome shotgun (WGS) entry which is preliminary data.</text>
</comment>
<keyword evidence="11" id="KW-0482">Metalloprotease</keyword>
<comment type="cofactor">
    <cofactor evidence="1">
        <name>Zn(2+)</name>
        <dbReference type="ChEBI" id="CHEBI:29105"/>
    </cofactor>
</comment>
<feature type="transmembrane region" description="Helical" evidence="13">
    <location>
        <begin position="6"/>
        <end position="31"/>
    </location>
</feature>
<evidence type="ECO:0000256" key="8">
    <source>
        <dbReference type="ARBA" id="ARBA00022801"/>
    </source>
</evidence>
<dbReference type="PANTHER" id="PTHR35864:SF1">
    <property type="entry name" value="ZINC METALLOPROTEASE YWHC-RELATED"/>
    <property type="match status" value="1"/>
</dbReference>
<protein>
    <recommendedName>
        <fullName evidence="14">Peptidase M50 domain-containing protein</fullName>
    </recommendedName>
</protein>
<keyword evidence="8" id="KW-0378">Hydrolase</keyword>
<evidence type="ECO:0000313" key="16">
    <source>
        <dbReference type="Proteomes" id="UP000176494"/>
    </source>
</evidence>
<organism evidence="15 16">
    <name type="scientific">Candidatus Vogelbacteria bacterium GWA1_51_14</name>
    <dbReference type="NCBI Taxonomy" id="1802435"/>
    <lineage>
        <taxon>Bacteria</taxon>
        <taxon>Candidatus Vogeliibacteriota</taxon>
    </lineage>
</organism>
<evidence type="ECO:0000256" key="13">
    <source>
        <dbReference type="SAM" id="Phobius"/>
    </source>
</evidence>
<evidence type="ECO:0000256" key="11">
    <source>
        <dbReference type="ARBA" id="ARBA00023049"/>
    </source>
</evidence>
<name>A0A1G2Q7Z5_9BACT</name>